<evidence type="ECO:0000313" key="1">
    <source>
        <dbReference type="EMBL" id="KKU25431.1"/>
    </source>
</evidence>
<protein>
    <submittedName>
        <fullName evidence="1">Uncharacterized protein</fullName>
    </submittedName>
</protein>
<accession>A0A0G1NY60</accession>
<proteinExistence type="predicted"/>
<name>A0A0G1NY60_9BACT</name>
<organism evidence="1 2">
    <name type="scientific">Candidatus Magasanikbacteria bacterium GW2011_GWA2_46_17</name>
    <dbReference type="NCBI Taxonomy" id="1619042"/>
    <lineage>
        <taxon>Bacteria</taxon>
        <taxon>Candidatus Magasanikiibacteriota</taxon>
    </lineage>
</organism>
<sequence length="31" mass="3579">VKVPSLTPEDFDEMAKLLDTRDQKFKDVLAE</sequence>
<dbReference type="Proteomes" id="UP000034175">
    <property type="component" value="Unassembled WGS sequence"/>
</dbReference>
<evidence type="ECO:0000313" key="2">
    <source>
        <dbReference type="Proteomes" id="UP000034175"/>
    </source>
</evidence>
<gene>
    <name evidence="1" type="ORF">UX39_C0029G0001</name>
</gene>
<dbReference type="EMBL" id="LCMA01000029">
    <property type="protein sequence ID" value="KKU25431.1"/>
    <property type="molecule type" value="Genomic_DNA"/>
</dbReference>
<comment type="caution">
    <text evidence="1">The sequence shown here is derived from an EMBL/GenBank/DDBJ whole genome shotgun (WGS) entry which is preliminary data.</text>
</comment>
<feature type="non-terminal residue" evidence="1">
    <location>
        <position position="1"/>
    </location>
</feature>
<dbReference type="AlphaFoldDB" id="A0A0G1NY60"/>
<reference evidence="1 2" key="1">
    <citation type="journal article" date="2015" name="Nature">
        <title>rRNA introns, odd ribosomes, and small enigmatic genomes across a large radiation of phyla.</title>
        <authorList>
            <person name="Brown C.T."/>
            <person name="Hug L.A."/>
            <person name="Thomas B.C."/>
            <person name="Sharon I."/>
            <person name="Castelle C.J."/>
            <person name="Singh A."/>
            <person name="Wilkins M.J."/>
            <person name="Williams K.H."/>
            <person name="Banfield J.F."/>
        </authorList>
    </citation>
    <scope>NUCLEOTIDE SEQUENCE [LARGE SCALE GENOMIC DNA]</scope>
</reference>